<gene>
    <name evidence="2" type="ORF">LCGC14_1309900</name>
</gene>
<proteinExistence type="predicted"/>
<feature type="transmembrane region" description="Helical" evidence="1">
    <location>
        <begin position="34"/>
        <end position="53"/>
    </location>
</feature>
<evidence type="ECO:0000256" key="1">
    <source>
        <dbReference type="SAM" id="Phobius"/>
    </source>
</evidence>
<keyword evidence="1" id="KW-0812">Transmembrane</keyword>
<organism evidence="2">
    <name type="scientific">marine sediment metagenome</name>
    <dbReference type="NCBI Taxonomy" id="412755"/>
    <lineage>
        <taxon>unclassified sequences</taxon>
        <taxon>metagenomes</taxon>
        <taxon>ecological metagenomes</taxon>
    </lineage>
</organism>
<dbReference type="EMBL" id="LAZR01007720">
    <property type="protein sequence ID" value="KKM83394.1"/>
    <property type="molecule type" value="Genomic_DNA"/>
</dbReference>
<accession>A0A0F9KMS6</accession>
<sequence>MFSTKGVIILVVALVIAGLQGPIWVLLLPSSLEMIAAFGVGTIIGGSGMVLALEAD</sequence>
<name>A0A0F9KMS6_9ZZZZ</name>
<feature type="transmembrane region" description="Helical" evidence="1">
    <location>
        <begin position="7"/>
        <end position="28"/>
    </location>
</feature>
<evidence type="ECO:0000313" key="2">
    <source>
        <dbReference type="EMBL" id="KKM83394.1"/>
    </source>
</evidence>
<keyword evidence="1" id="KW-1133">Transmembrane helix</keyword>
<comment type="caution">
    <text evidence="2">The sequence shown here is derived from an EMBL/GenBank/DDBJ whole genome shotgun (WGS) entry which is preliminary data.</text>
</comment>
<keyword evidence="1" id="KW-0472">Membrane</keyword>
<protein>
    <submittedName>
        <fullName evidence="2">Uncharacterized protein</fullName>
    </submittedName>
</protein>
<dbReference type="AlphaFoldDB" id="A0A0F9KMS6"/>
<reference evidence="2" key="1">
    <citation type="journal article" date="2015" name="Nature">
        <title>Complex archaea that bridge the gap between prokaryotes and eukaryotes.</title>
        <authorList>
            <person name="Spang A."/>
            <person name="Saw J.H."/>
            <person name="Jorgensen S.L."/>
            <person name="Zaremba-Niedzwiedzka K."/>
            <person name="Martijn J."/>
            <person name="Lind A.E."/>
            <person name="van Eijk R."/>
            <person name="Schleper C."/>
            <person name="Guy L."/>
            <person name="Ettema T.J."/>
        </authorList>
    </citation>
    <scope>NUCLEOTIDE SEQUENCE</scope>
</reference>